<dbReference type="GO" id="GO:0004222">
    <property type="term" value="F:metalloendopeptidase activity"/>
    <property type="evidence" value="ECO:0007669"/>
    <property type="project" value="InterPro"/>
</dbReference>
<dbReference type="InterPro" id="IPR001431">
    <property type="entry name" value="Pept_M16_Zn_BS"/>
</dbReference>
<sequence length="466" mass="51892">MRLTKRHCGPWGRWLRRLAVPVSAMLSMVPAWANPFETTLDNGLRIVVKEDHRAPSVVHMVWYRVGAMDEVDGTSGVAHVLEHMMFKGTKAVGPGEFNKIVAGVGGRDNAFTNQDYTAYFQQVPANQLERMMTLEADRMHGLKLSEADFTKELAVVKEERRMRTEDKPRALVYEELMATAFHAHPYRRPVIGWMSDLDHMTVEDARRWYHRWYSPRDATVVVVGDVDHTRVFDAARRIYGAVPAGEALPARPVIQEPPRRGERRVTVRAPAELPYVAMAWAAPTLRDPVKDRDVYALQVLAAVLDGYSGARLSRHVVRDAQVAVSAGAGYDGIGRGPSLFYMDGAPATGKTVADVEAALRAELAKIQTEGIAPDELARVKTQAVASRVYKRDSLMGQAMEIGQLEVVGLSWRDEATMLDGIRQVTAEEVKDVANRYFSDDRLTVAVLDPLPMPATHAPRPSLPTRH</sequence>
<dbReference type="InterPro" id="IPR050361">
    <property type="entry name" value="MPP/UQCRC_Complex"/>
</dbReference>
<evidence type="ECO:0000256" key="4">
    <source>
        <dbReference type="SAM" id="SignalP"/>
    </source>
</evidence>
<organism evidence="7 8">
    <name type="scientific">Nitrogeniibacter mangrovi</name>
    <dbReference type="NCBI Taxonomy" id="2016596"/>
    <lineage>
        <taxon>Bacteria</taxon>
        <taxon>Pseudomonadati</taxon>
        <taxon>Pseudomonadota</taxon>
        <taxon>Betaproteobacteria</taxon>
        <taxon>Rhodocyclales</taxon>
        <taxon>Zoogloeaceae</taxon>
        <taxon>Nitrogeniibacter</taxon>
    </lineage>
</organism>
<feature type="chain" id="PRO_5025363248" evidence="4">
    <location>
        <begin position="34"/>
        <end position="466"/>
    </location>
</feature>
<dbReference type="PANTHER" id="PTHR11851">
    <property type="entry name" value="METALLOPROTEASE"/>
    <property type="match status" value="1"/>
</dbReference>
<dbReference type="EMBL" id="CP048836">
    <property type="protein sequence ID" value="QID18892.1"/>
    <property type="molecule type" value="Genomic_DNA"/>
</dbReference>
<evidence type="ECO:0000256" key="1">
    <source>
        <dbReference type="ARBA" id="ARBA00001947"/>
    </source>
</evidence>
<evidence type="ECO:0000256" key="2">
    <source>
        <dbReference type="ARBA" id="ARBA00007261"/>
    </source>
</evidence>
<gene>
    <name evidence="7" type="ORF">G3580_15425</name>
</gene>
<protein>
    <submittedName>
        <fullName evidence="7">Insulinase family protein</fullName>
    </submittedName>
</protein>
<accession>A0A6C1B5B6</accession>
<dbReference type="Gene3D" id="3.30.830.10">
    <property type="entry name" value="Metalloenzyme, LuxS/M16 peptidase-like"/>
    <property type="match status" value="2"/>
</dbReference>
<dbReference type="InterPro" id="IPR011765">
    <property type="entry name" value="Pept_M16_N"/>
</dbReference>
<feature type="domain" description="Peptidase M16 C-terminal" evidence="6">
    <location>
        <begin position="200"/>
        <end position="382"/>
    </location>
</feature>
<name>A0A6C1B5B6_9RHOO</name>
<dbReference type="KEGG" id="azq:G3580_15425"/>
<feature type="signal peptide" evidence="4">
    <location>
        <begin position="1"/>
        <end position="33"/>
    </location>
</feature>
<dbReference type="GO" id="GO:0006508">
    <property type="term" value="P:proteolysis"/>
    <property type="evidence" value="ECO:0007669"/>
    <property type="project" value="InterPro"/>
</dbReference>
<comment type="similarity">
    <text evidence="2 3">Belongs to the peptidase M16 family.</text>
</comment>
<dbReference type="SUPFAM" id="SSF63411">
    <property type="entry name" value="LuxS/MPP-like metallohydrolase"/>
    <property type="match status" value="2"/>
</dbReference>
<dbReference type="InterPro" id="IPR011249">
    <property type="entry name" value="Metalloenz_LuxS/M16"/>
</dbReference>
<evidence type="ECO:0000313" key="8">
    <source>
        <dbReference type="Proteomes" id="UP000501991"/>
    </source>
</evidence>
<comment type="cofactor">
    <cofactor evidence="1">
        <name>Zn(2+)</name>
        <dbReference type="ChEBI" id="CHEBI:29105"/>
    </cofactor>
</comment>
<proteinExistence type="inferred from homology"/>
<dbReference type="InterPro" id="IPR007863">
    <property type="entry name" value="Peptidase_M16_C"/>
</dbReference>
<evidence type="ECO:0000313" key="7">
    <source>
        <dbReference type="EMBL" id="QID18892.1"/>
    </source>
</evidence>
<feature type="domain" description="Peptidase M16 N-terminal" evidence="5">
    <location>
        <begin position="45"/>
        <end position="191"/>
    </location>
</feature>
<evidence type="ECO:0000256" key="3">
    <source>
        <dbReference type="RuleBase" id="RU004447"/>
    </source>
</evidence>
<dbReference type="AlphaFoldDB" id="A0A6C1B5B6"/>
<evidence type="ECO:0000259" key="5">
    <source>
        <dbReference type="Pfam" id="PF00675"/>
    </source>
</evidence>
<dbReference type="Pfam" id="PF00675">
    <property type="entry name" value="Peptidase_M16"/>
    <property type="match status" value="1"/>
</dbReference>
<keyword evidence="4" id="KW-0732">Signal</keyword>
<dbReference type="PROSITE" id="PS00143">
    <property type="entry name" value="INSULINASE"/>
    <property type="match status" value="1"/>
</dbReference>
<dbReference type="Proteomes" id="UP000501991">
    <property type="component" value="Chromosome"/>
</dbReference>
<keyword evidence="8" id="KW-1185">Reference proteome</keyword>
<reference evidence="7 8" key="1">
    <citation type="submission" date="2020-02" db="EMBL/GenBank/DDBJ databases">
        <title>Nitrogenibacter mangrovi gen. nov., sp. nov. isolated from mangrove sediment, a denitrifying betaproteobacterium.</title>
        <authorList>
            <person name="Liao H."/>
            <person name="Tian Y."/>
        </authorList>
    </citation>
    <scope>NUCLEOTIDE SEQUENCE [LARGE SCALE GENOMIC DNA]</scope>
    <source>
        <strain evidence="7 8">M9-3-2</strain>
    </source>
</reference>
<dbReference type="GO" id="GO:0046872">
    <property type="term" value="F:metal ion binding"/>
    <property type="evidence" value="ECO:0007669"/>
    <property type="project" value="InterPro"/>
</dbReference>
<evidence type="ECO:0000259" key="6">
    <source>
        <dbReference type="Pfam" id="PF05193"/>
    </source>
</evidence>
<dbReference type="PANTHER" id="PTHR11851:SF49">
    <property type="entry name" value="MITOCHONDRIAL-PROCESSING PEPTIDASE SUBUNIT ALPHA"/>
    <property type="match status" value="1"/>
</dbReference>
<dbReference type="Pfam" id="PF05193">
    <property type="entry name" value="Peptidase_M16_C"/>
    <property type="match status" value="1"/>
</dbReference>